<dbReference type="EMBL" id="BAAAEU010000006">
    <property type="protein sequence ID" value="GAA0712239.1"/>
    <property type="molecule type" value="Genomic_DNA"/>
</dbReference>
<dbReference type="PANTHER" id="PTHR42194">
    <property type="entry name" value="UPF0276 PROTEIN HI_1600"/>
    <property type="match status" value="1"/>
</dbReference>
<proteinExistence type="inferred from homology"/>
<comment type="similarity">
    <text evidence="1">Belongs to the UPF0276 family.</text>
</comment>
<accession>A0ABN1IFR5</accession>
<evidence type="ECO:0000313" key="3">
    <source>
        <dbReference type="Proteomes" id="UP001501523"/>
    </source>
</evidence>
<dbReference type="InterPro" id="IPR036237">
    <property type="entry name" value="Xyl_isomerase-like_sf"/>
</dbReference>
<gene>
    <name evidence="2" type="ORF">GCM10009105_14650</name>
</gene>
<organism evidence="2 3">
    <name type="scientific">Dokdonella soli</name>
    <dbReference type="NCBI Taxonomy" id="529810"/>
    <lineage>
        <taxon>Bacteria</taxon>
        <taxon>Pseudomonadati</taxon>
        <taxon>Pseudomonadota</taxon>
        <taxon>Gammaproteobacteria</taxon>
        <taxon>Lysobacterales</taxon>
        <taxon>Rhodanobacteraceae</taxon>
        <taxon>Dokdonella</taxon>
    </lineage>
</organism>
<dbReference type="SUPFAM" id="SSF51658">
    <property type="entry name" value="Xylose isomerase-like"/>
    <property type="match status" value="1"/>
</dbReference>
<protein>
    <recommendedName>
        <fullName evidence="1">UPF0276 protein GCM10009105_14650</fullName>
    </recommendedName>
</protein>
<dbReference type="PANTHER" id="PTHR42194:SF1">
    <property type="entry name" value="UPF0276 PROTEIN HI_1600"/>
    <property type="match status" value="1"/>
</dbReference>
<dbReference type="Proteomes" id="UP001501523">
    <property type="component" value="Unassembled WGS sequence"/>
</dbReference>
<dbReference type="Gene3D" id="3.20.20.150">
    <property type="entry name" value="Divalent-metal-dependent TIM barrel enzymes"/>
    <property type="match status" value="1"/>
</dbReference>
<dbReference type="Pfam" id="PF05114">
    <property type="entry name" value="MbnB_TglH_ChrH"/>
    <property type="match status" value="1"/>
</dbReference>
<evidence type="ECO:0000313" key="2">
    <source>
        <dbReference type="EMBL" id="GAA0712239.1"/>
    </source>
</evidence>
<keyword evidence="3" id="KW-1185">Reference proteome</keyword>
<evidence type="ECO:0000256" key="1">
    <source>
        <dbReference type="HAMAP-Rule" id="MF_00697"/>
    </source>
</evidence>
<dbReference type="NCBIfam" id="NF003818">
    <property type="entry name" value="PRK05409.1"/>
    <property type="match status" value="1"/>
</dbReference>
<comment type="caution">
    <text evidence="2">The sequence shown here is derived from an EMBL/GenBank/DDBJ whole genome shotgun (WGS) entry which is preliminary data.</text>
</comment>
<dbReference type="HAMAP" id="MF_00697">
    <property type="entry name" value="UPF0276"/>
    <property type="match status" value="1"/>
</dbReference>
<reference evidence="2 3" key="1">
    <citation type="journal article" date="2019" name="Int. J. Syst. Evol. Microbiol.">
        <title>The Global Catalogue of Microorganisms (GCM) 10K type strain sequencing project: providing services to taxonomists for standard genome sequencing and annotation.</title>
        <authorList>
            <consortium name="The Broad Institute Genomics Platform"/>
            <consortium name="The Broad Institute Genome Sequencing Center for Infectious Disease"/>
            <person name="Wu L."/>
            <person name="Ma J."/>
        </authorList>
    </citation>
    <scope>NUCLEOTIDE SEQUENCE [LARGE SCALE GENOMIC DNA]</scope>
    <source>
        <strain evidence="2 3">JCM 15421</strain>
    </source>
</reference>
<dbReference type="RefSeq" id="WP_343788803.1">
    <property type="nucleotide sequence ID" value="NZ_BAAAEU010000006.1"/>
</dbReference>
<dbReference type="InterPro" id="IPR007801">
    <property type="entry name" value="MbnB/TglH/ChrH"/>
</dbReference>
<name>A0ABN1IFR5_9GAMM</name>
<sequence length="281" mass="31569">MSNPDPRYPLLGYGLGLRVQHYEEILSGDPPIDWLEVLSENYMIAGGRPLDYLARFRERYPLVMHGVSLSIGSSDPLDRDYLARLKQLAAFVEPAWISDHLCWTGVDHTNLHDLMPLPYTEEALDHVAARVREVQDFLGRRILLENVSSYIAFNASQLSESQFVAEVARRADCLILLDINNIHVSSRNHGFDARAYLADMPADRVQQFHLAGHTQQGNLVIDTHDAPIIDPVWQLYADALHRFGPISTMIERDDHIPPLADLLAELDHARAIAGPILEAAA</sequence>